<dbReference type="Pfam" id="PF01553">
    <property type="entry name" value="Acyltransferase"/>
    <property type="match status" value="1"/>
</dbReference>
<dbReference type="EC" id="2.3.1.51" evidence="2"/>
<feature type="transmembrane region" description="Helical" evidence="5">
    <location>
        <begin position="32"/>
        <end position="52"/>
    </location>
</feature>
<keyword evidence="5" id="KW-0812">Transmembrane</keyword>
<sequence>MASNIEIFCLIFMLLIPIFYETNNAFRYYFKFFLYYGIIMLTSIVVMPVMIWRPGNVENLIIASYLCRHISTLLGLHWELKGKEYLEKDQAYIIVANHQSSLDILGMFEIWPIMKKCTVVAKKELFYAWPFGLAAWLCGLIFIDRLNSDTARQAINNAVVQLKNDKHEDIIFPFLPGITLFLNND</sequence>
<proteinExistence type="predicted"/>
<evidence type="ECO:0000256" key="4">
    <source>
        <dbReference type="ARBA" id="ARBA00023315"/>
    </source>
</evidence>
<keyword evidence="5" id="KW-1133">Transmembrane helix</keyword>
<feature type="domain" description="Phospholipid/glycerol acyltransferase" evidence="6">
    <location>
        <begin position="92"/>
        <end position="185"/>
    </location>
</feature>
<keyword evidence="3" id="KW-0808">Transferase</keyword>
<evidence type="ECO:0000256" key="2">
    <source>
        <dbReference type="ARBA" id="ARBA00013211"/>
    </source>
</evidence>
<protein>
    <recommendedName>
        <fullName evidence="2">1-acylglycerol-3-phosphate O-acyltransferase</fullName>
        <ecNumber evidence="2">2.3.1.51</ecNumber>
    </recommendedName>
</protein>
<feature type="transmembrane region" description="Helical" evidence="5">
    <location>
        <begin position="7"/>
        <end position="26"/>
    </location>
</feature>
<evidence type="ECO:0000259" key="6">
    <source>
        <dbReference type="SMART" id="SM00563"/>
    </source>
</evidence>
<evidence type="ECO:0000313" key="7">
    <source>
        <dbReference type="EMBL" id="JAS06918.1"/>
    </source>
</evidence>
<dbReference type="PANTHER" id="PTHR10434:SF11">
    <property type="entry name" value="1-ACYL-SN-GLYCEROL-3-PHOSPHATE ACYLTRANSFERASE"/>
    <property type="match status" value="1"/>
</dbReference>
<dbReference type="CDD" id="cd07989">
    <property type="entry name" value="LPLAT_AGPAT-like"/>
    <property type="match status" value="1"/>
</dbReference>
<dbReference type="AlphaFoldDB" id="A0A1B6C088"/>
<gene>
    <name evidence="7" type="ORF">g.12374</name>
</gene>
<organism evidence="7">
    <name type="scientific">Clastoptera arizonana</name>
    <name type="common">Arizona spittle bug</name>
    <dbReference type="NCBI Taxonomy" id="38151"/>
    <lineage>
        <taxon>Eukaryota</taxon>
        <taxon>Metazoa</taxon>
        <taxon>Ecdysozoa</taxon>
        <taxon>Arthropoda</taxon>
        <taxon>Hexapoda</taxon>
        <taxon>Insecta</taxon>
        <taxon>Pterygota</taxon>
        <taxon>Neoptera</taxon>
        <taxon>Paraneoptera</taxon>
        <taxon>Hemiptera</taxon>
        <taxon>Auchenorrhyncha</taxon>
        <taxon>Cercopoidea</taxon>
        <taxon>Clastopteridae</taxon>
        <taxon>Clastoptera</taxon>
    </lineage>
</organism>
<dbReference type="SUPFAM" id="SSF69593">
    <property type="entry name" value="Glycerol-3-phosphate (1)-acyltransferase"/>
    <property type="match status" value="1"/>
</dbReference>
<dbReference type="PANTHER" id="PTHR10434">
    <property type="entry name" value="1-ACYL-SN-GLYCEROL-3-PHOSPHATE ACYLTRANSFERASE"/>
    <property type="match status" value="1"/>
</dbReference>
<evidence type="ECO:0000256" key="5">
    <source>
        <dbReference type="SAM" id="Phobius"/>
    </source>
</evidence>
<dbReference type="GO" id="GO:0006654">
    <property type="term" value="P:phosphatidic acid biosynthetic process"/>
    <property type="evidence" value="ECO:0007669"/>
    <property type="project" value="TreeGrafter"/>
</dbReference>
<feature type="transmembrane region" description="Helical" evidence="5">
    <location>
        <begin position="125"/>
        <end position="143"/>
    </location>
</feature>
<keyword evidence="5" id="KW-0472">Membrane</keyword>
<dbReference type="GO" id="GO:0003841">
    <property type="term" value="F:1-acylglycerol-3-phosphate O-acyltransferase activity"/>
    <property type="evidence" value="ECO:0007669"/>
    <property type="project" value="UniProtKB-EC"/>
</dbReference>
<reference evidence="7" key="1">
    <citation type="submission" date="2015-12" db="EMBL/GenBank/DDBJ databases">
        <title>De novo transcriptome assembly of four potential Pierce s Disease insect vectors from Arizona vineyards.</title>
        <authorList>
            <person name="Tassone E.E."/>
        </authorList>
    </citation>
    <scope>NUCLEOTIDE SEQUENCE</scope>
</reference>
<dbReference type="InterPro" id="IPR002123">
    <property type="entry name" value="Plipid/glycerol_acylTrfase"/>
</dbReference>
<dbReference type="SMART" id="SM00563">
    <property type="entry name" value="PlsC"/>
    <property type="match status" value="1"/>
</dbReference>
<accession>A0A1B6C088</accession>
<dbReference type="EMBL" id="GEDC01030380">
    <property type="protein sequence ID" value="JAS06918.1"/>
    <property type="molecule type" value="Transcribed_RNA"/>
</dbReference>
<dbReference type="GO" id="GO:0005783">
    <property type="term" value="C:endoplasmic reticulum"/>
    <property type="evidence" value="ECO:0007669"/>
    <property type="project" value="TreeGrafter"/>
</dbReference>
<comment type="pathway">
    <text evidence="1">Phospholipid metabolism; CDP-diacylglycerol biosynthesis; CDP-diacylglycerol from sn-glycerol 3-phosphate: step 2/3.</text>
</comment>
<name>A0A1B6C088_9HEMI</name>
<evidence type="ECO:0000256" key="3">
    <source>
        <dbReference type="ARBA" id="ARBA00022679"/>
    </source>
</evidence>
<evidence type="ECO:0000256" key="1">
    <source>
        <dbReference type="ARBA" id="ARBA00004728"/>
    </source>
</evidence>
<keyword evidence="4" id="KW-0012">Acyltransferase</keyword>